<proteinExistence type="predicted"/>
<keyword evidence="2" id="KW-1185">Reference proteome</keyword>
<evidence type="ECO:0000313" key="2">
    <source>
        <dbReference type="Proteomes" id="UP001500603"/>
    </source>
</evidence>
<evidence type="ECO:0000313" key="1">
    <source>
        <dbReference type="EMBL" id="GAA5050376.1"/>
    </source>
</evidence>
<dbReference type="EMBL" id="BAABJM010000002">
    <property type="protein sequence ID" value="GAA5050376.1"/>
    <property type="molecule type" value="Genomic_DNA"/>
</dbReference>
<reference evidence="2" key="1">
    <citation type="journal article" date="2019" name="Int. J. Syst. Evol. Microbiol.">
        <title>The Global Catalogue of Microorganisms (GCM) 10K type strain sequencing project: providing services to taxonomists for standard genome sequencing and annotation.</title>
        <authorList>
            <consortium name="The Broad Institute Genomics Platform"/>
            <consortium name="The Broad Institute Genome Sequencing Center for Infectious Disease"/>
            <person name="Wu L."/>
            <person name="Ma J."/>
        </authorList>
    </citation>
    <scope>NUCLEOTIDE SEQUENCE [LARGE SCALE GENOMIC DNA]</scope>
    <source>
        <strain evidence="2">JCM 18298</strain>
    </source>
</reference>
<protein>
    <submittedName>
        <fullName evidence="1">Uncharacterized protein</fullName>
    </submittedName>
</protein>
<organism evidence="1 2">
    <name type="scientific">Nocardia callitridis</name>
    <dbReference type="NCBI Taxonomy" id="648753"/>
    <lineage>
        <taxon>Bacteria</taxon>
        <taxon>Bacillati</taxon>
        <taxon>Actinomycetota</taxon>
        <taxon>Actinomycetes</taxon>
        <taxon>Mycobacteriales</taxon>
        <taxon>Nocardiaceae</taxon>
        <taxon>Nocardia</taxon>
    </lineage>
</organism>
<comment type="caution">
    <text evidence="1">The sequence shown here is derived from an EMBL/GenBank/DDBJ whole genome shotgun (WGS) entry which is preliminary data.</text>
</comment>
<accession>A0ABP9K377</accession>
<sequence>MVSLRVFRLGYVEFKPDICCLWLEELVMKDVRPVGTRIPRFGPGEPRVPTHAEGISATTSHDVIRQWAQKRGAAPATMPGSEYNGRLEMLRFDFPGYGGAGLRRVGWDEWFATFDAHQLRFLYQEDRADGRPSNFNRLEPVRMEQD</sequence>
<name>A0ABP9K377_9NOCA</name>
<gene>
    <name evidence="1" type="ORF">GCM10023318_20560</name>
</gene>
<dbReference type="Proteomes" id="UP001500603">
    <property type="component" value="Unassembled WGS sequence"/>
</dbReference>